<name>A0A381P911_9ZZZZ</name>
<dbReference type="AlphaFoldDB" id="A0A381P911"/>
<sequence>FEISKKEVFENLQNPKSNRISKPGFTYSEDFINVSPHIGYDSPRMQKDKAALKEK</sequence>
<protein>
    <submittedName>
        <fullName evidence="1">Uncharacterized protein</fullName>
    </submittedName>
</protein>
<proteinExistence type="predicted"/>
<feature type="non-terminal residue" evidence="1">
    <location>
        <position position="1"/>
    </location>
</feature>
<organism evidence="1">
    <name type="scientific">marine metagenome</name>
    <dbReference type="NCBI Taxonomy" id="408172"/>
    <lineage>
        <taxon>unclassified sequences</taxon>
        <taxon>metagenomes</taxon>
        <taxon>ecological metagenomes</taxon>
    </lineage>
</organism>
<evidence type="ECO:0000313" key="1">
    <source>
        <dbReference type="EMBL" id="SUZ62083.1"/>
    </source>
</evidence>
<gene>
    <name evidence="1" type="ORF">METZ01_LOCUS14937</name>
</gene>
<dbReference type="EMBL" id="UINC01000846">
    <property type="protein sequence ID" value="SUZ62083.1"/>
    <property type="molecule type" value="Genomic_DNA"/>
</dbReference>
<accession>A0A381P911</accession>
<reference evidence="1" key="1">
    <citation type="submission" date="2018-05" db="EMBL/GenBank/DDBJ databases">
        <authorList>
            <person name="Lanie J.A."/>
            <person name="Ng W.-L."/>
            <person name="Kazmierczak K.M."/>
            <person name="Andrzejewski T.M."/>
            <person name="Davidsen T.M."/>
            <person name="Wayne K.J."/>
            <person name="Tettelin H."/>
            <person name="Glass J.I."/>
            <person name="Rusch D."/>
            <person name="Podicherti R."/>
            <person name="Tsui H.-C.T."/>
            <person name="Winkler M.E."/>
        </authorList>
    </citation>
    <scope>NUCLEOTIDE SEQUENCE</scope>
</reference>